<protein>
    <submittedName>
        <fullName evidence="1">Uncharacterized protein</fullName>
    </submittedName>
</protein>
<reference evidence="1 2" key="1">
    <citation type="journal article" date="2017" name="Front. Microbiol.">
        <title>New Insights into the Diversity of the Genus Faecalibacterium.</title>
        <authorList>
            <person name="Benevides L."/>
            <person name="Burman S."/>
            <person name="Martin R."/>
            <person name="Robert V."/>
            <person name="Thomas M."/>
            <person name="Miquel S."/>
            <person name="Chain F."/>
            <person name="Sokol H."/>
            <person name="Bermudez-Humaran L.G."/>
            <person name="Morrison M."/>
            <person name="Langella P."/>
            <person name="Azevedo V.A."/>
            <person name="Chatel J.M."/>
            <person name="Soares S."/>
        </authorList>
    </citation>
    <scope>NUCLEOTIDE SEQUENCE [LARGE SCALE GENOMIC DNA]</scope>
    <source>
        <strain evidence="2">CNCM I-4541</strain>
    </source>
</reference>
<dbReference type="Proteomes" id="UP000220959">
    <property type="component" value="Unassembled WGS sequence"/>
</dbReference>
<name>A0ACC9CXG5_9FIRM</name>
<evidence type="ECO:0000313" key="1">
    <source>
        <dbReference type="EMBL" id="PDX60479.1"/>
    </source>
</evidence>
<gene>
    <name evidence="1" type="ORF">CGS49_10875</name>
</gene>
<sequence>MPKYYGCPCEGCAKPLTLKDDIVVCPDCGAPYHRDCYEKLGRCIHTPAHGAGYEWKFPYQDAALRTCPSCGERTLRSEPNCRCCGAALPPESAAEPNDRRAAQNEQNETFDYDSFYRQNVAEPTHQNVRTAFGQEELIDGIPSSDWSDYIGKAAPAYLNDYSRMQLQHTKISMSFSALLFGPFYFFYRKAWKPAFAFLAAELVLALPTLLDMMRVTNSPLTAGLSTTTLVILSRVMSILSFVLVMVRTLFAKWLYRKSAASHIKRIRSEFPDEVQRRAVLNAQGGVSWAAVVGAFVLLMVLGACFTLLMGPNLSALTGLVG</sequence>
<comment type="caution">
    <text evidence="1">The sequence shown here is derived from an EMBL/GenBank/DDBJ whole genome shotgun (WGS) entry which is preliminary data.</text>
</comment>
<organism evidence="1 2">
    <name type="scientific">Faecalibacterium langellae</name>
    <dbReference type="NCBI Taxonomy" id="3435293"/>
    <lineage>
        <taxon>Bacteria</taxon>
        <taxon>Bacillati</taxon>
        <taxon>Bacillota</taxon>
        <taxon>Clostridia</taxon>
        <taxon>Eubacteriales</taxon>
        <taxon>Oscillospiraceae</taxon>
        <taxon>Faecalibacterium</taxon>
    </lineage>
</organism>
<dbReference type="EMBL" id="NMTR01000021">
    <property type="protein sequence ID" value="PDX60479.1"/>
    <property type="molecule type" value="Genomic_DNA"/>
</dbReference>
<evidence type="ECO:0000313" key="2">
    <source>
        <dbReference type="Proteomes" id="UP000220959"/>
    </source>
</evidence>
<accession>A0ACC9CXG5</accession>
<proteinExistence type="predicted"/>
<keyword evidence="2" id="KW-1185">Reference proteome</keyword>